<dbReference type="Proteomes" id="UP001470230">
    <property type="component" value="Unassembled WGS sequence"/>
</dbReference>
<feature type="region of interest" description="Disordered" evidence="2">
    <location>
        <begin position="453"/>
        <end position="633"/>
    </location>
</feature>
<evidence type="ECO:0000256" key="2">
    <source>
        <dbReference type="SAM" id="MobiDB-lite"/>
    </source>
</evidence>
<feature type="compositionally biased region" description="Low complexity" evidence="2">
    <location>
        <begin position="509"/>
        <end position="520"/>
    </location>
</feature>
<feature type="compositionally biased region" description="Polar residues" evidence="2">
    <location>
        <begin position="470"/>
        <end position="480"/>
    </location>
</feature>
<evidence type="ECO:0000256" key="1">
    <source>
        <dbReference type="SAM" id="Coils"/>
    </source>
</evidence>
<feature type="compositionally biased region" description="Polar residues" evidence="2">
    <location>
        <begin position="575"/>
        <end position="601"/>
    </location>
</feature>
<organism evidence="3 4">
    <name type="scientific">Tritrichomonas musculus</name>
    <dbReference type="NCBI Taxonomy" id="1915356"/>
    <lineage>
        <taxon>Eukaryota</taxon>
        <taxon>Metamonada</taxon>
        <taxon>Parabasalia</taxon>
        <taxon>Tritrichomonadida</taxon>
        <taxon>Tritrichomonadidae</taxon>
        <taxon>Tritrichomonas</taxon>
    </lineage>
</organism>
<feature type="region of interest" description="Disordered" evidence="2">
    <location>
        <begin position="814"/>
        <end position="874"/>
    </location>
</feature>
<keyword evidence="1" id="KW-0175">Coiled coil</keyword>
<feature type="coiled-coil region" evidence="1">
    <location>
        <begin position="762"/>
        <end position="794"/>
    </location>
</feature>
<evidence type="ECO:0000313" key="4">
    <source>
        <dbReference type="Proteomes" id="UP001470230"/>
    </source>
</evidence>
<gene>
    <name evidence="3" type="ORF">M9Y10_029605</name>
</gene>
<feature type="compositionally biased region" description="Polar residues" evidence="2">
    <location>
        <begin position="844"/>
        <end position="874"/>
    </location>
</feature>
<dbReference type="EMBL" id="JAPFFF010000004">
    <property type="protein sequence ID" value="KAK8892379.1"/>
    <property type="molecule type" value="Genomic_DNA"/>
</dbReference>
<protein>
    <submittedName>
        <fullName evidence="3">Uncharacterized protein</fullName>
    </submittedName>
</protein>
<reference evidence="3 4" key="1">
    <citation type="submission" date="2024-04" db="EMBL/GenBank/DDBJ databases">
        <title>Tritrichomonas musculus Genome.</title>
        <authorList>
            <person name="Alves-Ferreira E."/>
            <person name="Grigg M."/>
            <person name="Lorenzi H."/>
            <person name="Galac M."/>
        </authorList>
    </citation>
    <scope>NUCLEOTIDE SEQUENCE [LARGE SCALE GENOMIC DNA]</scope>
    <source>
        <strain evidence="3 4">EAF2021</strain>
    </source>
</reference>
<feature type="compositionally biased region" description="Low complexity" evidence="2">
    <location>
        <begin position="691"/>
        <end position="710"/>
    </location>
</feature>
<evidence type="ECO:0000313" key="3">
    <source>
        <dbReference type="EMBL" id="KAK8892379.1"/>
    </source>
</evidence>
<feature type="coiled-coil region" evidence="1">
    <location>
        <begin position="190"/>
        <end position="217"/>
    </location>
</feature>
<feature type="compositionally biased region" description="Low complexity" evidence="2">
    <location>
        <begin position="555"/>
        <end position="574"/>
    </location>
</feature>
<feature type="compositionally biased region" description="Basic and acidic residues" evidence="2">
    <location>
        <begin position="483"/>
        <end position="507"/>
    </location>
</feature>
<comment type="caution">
    <text evidence="3">The sequence shown here is derived from an EMBL/GenBank/DDBJ whole genome shotgun (WGS) entry which is preliminary data.</text>
</comment>
<accession>A0ABR2KMM7</accession>
<feature type="compositionally biased region" description="Low complexity" evidence="2">
    <location>
        <begin position="824"/>
        <end position="843"/>
    </location>
</feature>
<feature type="compositionally biased region" description="Polar residues" evidence="2">
    <location>
        <begin position="620"/>
        <end position="633"/>
    </location>
</feature>
<feature type="compositionally biased region" description="Basic and acidic residues" evidence="2">
    <location>
        <begin position="525"/>
        <end position="534"/>
    </location>
</feature>
<keyword evidence="4" id="KW-1185">Reference proteome</keyword>
<feature type="compositionally biased region" description="Polar residues" evidence="2">
    <location>
        <begin position="536"/>
        <end position="551"/>
    </location>
</feature>
<name>A0ABR2KMM7_9EUKA</name>
<feature type="region of interest" description="Disordered" evidence="2">
    <location>
        <begin position="691"/>
        <end position="718"/>
    </location>
</feature>
<proteinExistence type="predicted"/>
<sequence>MPAKPQNTTSSDPTTKYKTEVKKVLTLTNKAIVSTSLKEKNDILLNLQELFTPLYESFEKHQTILRIKNDELNGLRKKLSEAQNQKDTLQRNTAFYFQAEKVRTIHNENRLIDSIKDLEEQILQRNQLAHPDRLSESLELPENSDQRLFSLIDLNLQRIEELAYAYKKRLIVVEESQESTEVVLRDYGSINHLLSRVQELEDENEKLKQDEKVFIHDAITKRRKFAQMTPTCARDMITVFKNFIKADKSTIQSYFDEEFSVDLDDSTLDFDNVSADDGFKEEPSHFEASDFGNTTEPEMITPIIENDDLSAKVDAFKKVISSVEATDAKISNEIASIPNHYDNRKYATVSHIDKLAESNEKILGKIHTLSSDLDTKNQEVIDISGQIFEMTKERKNLMQFYVHSLGDLKRLTESHIIIIQRQALNKTILTLLFQLCSSFGIYMFNNPLKKKKKVVKHKKNKNSSENKNSIQIESSTQNLDNNQDQKEKEEKEKENSNVENEQNKDEPQNDNQNDNQNQNENENDESNKNDKNSEEVQNSEVIQNSNSTQIEDNSDNNQSLNSNENATNNSSKNSALGSSNNLLTNSRKNSALGSSNSIRSKNSGRKSALGSLKDVPLNPDKNSSTSSAKNVSNINSELSSLPPLANNSGKNSALSSAKNITNKISHSRLASIQSAKCLAINLGKNSALSSAKNLNKSSNKNSALNSTKSLPPRANSLKNIDTSIPIETTEANTTNPEPEATANNAAPVVKDDDLTLYLKATYQTLVQKLKEIELENDQNQNKNLEEEKQANAESHPHAERVTADEFHERLLAMKKKKVKHSKQSGNNSILNSNSNTTSRINVSPTVETESATESARKQTSMTYDTPTDQNVTAPTANDITSQADLTTVTSSPIGKGHFLSSRQTSSPSELFLRRPRIEVLHGLSIAAEVAGFTYGVDKEFMKVVSKMTRDALGQVRSDIESQLQEFGNPFNEQIAQINMSANRILVKQKEAIAIQTDVQPLIEEETQTQQINNTKQKAGKKK</sequence>
<feature type="coiled-coil region" evidence="1">
    <location>
        <begin position="65"/>
        <end position="92"/>
    </location>
</feature>